<proteinExistence type="predicted"/>
<keyword evidence="3" id="KW-1185">Reference proteome</keyword>
<evidence type="ECO:0000313" key="3">
    <source>
        <dbReference type="Proteomes" id="UP000237822"/>
    </source>
</evidence>
<reference evidence="2 3" key="1">
    <citation type="submission" date="2018-03" db="EMBL/GenBank/DDBJ databases">
        <title>Genomic Encyclopedia of Archaeal and Bacterial Type Strains, Phase II (KMG-II): from individual species to whole genera.</title>
        <authorList>
            <person name="Goeker M."/>
        </authorList>
    </citation>
    <scope>NUCLEOTIDE SEQUENCE [LARGE SCALE GENOMIC DNA]</scope>
    <source>
        <strain evidence="2 3">ATCC BAA-1496</strain>
    </source>
</reference>
<dbReference type="Proteomes" id="UP000237822">
    <property type="component" value="Unassembled WGS sequence"/>
</dbReference>
<name>A0A2T0UZE3_9MICO</name>
<sequence length="199" mass="20962">MTTPPLNPPDLRAAHDRLSRQLRIVGGIATAVLVGFALLLGVVLLAAESWVTGLIVALAIVAFEGALIAFSAARDRKVGGPAGPGASSLGQVVTTAPPPQVWEAVYAALRAEGFGAQGLSDPLTVQASRSLSMMSYGDAITVRLEPNGHGRGLVTVWARPSFPMQWLAYGRNRRFANAILRAVPGVHETARQPRPRSQA</sequence>
<organism evidence="2 3">
    <name type="scientific">Knoellia remsis</name>
    <dbReference type="NCBI Taxonomy" id="407159"/>
    <lineage>
        <taxon>Bacteria</taxon>
        <taxon>Bacillati</taxon>
        <taxon>Actinomycetota</taxon>
        <taxon>Actinomycetes</taxon>
        <taxon>Micrococcales</taxon>
        <taxon>Intrasporangiaceae</taxon>
        <taxon>Knoellia</taxon>
    </lineage>
</organism>
<accession>A0A2T0UZE3</accession>
<evidence type="ECO:0008006" key="4">
    <source>
        <dbReference type="Google" id="ProtNLM"/>
    </source>
</evidence>
<evidence type="ECO:0000256" key="1">
    <source>
        <dbReference type="SAM" id="Phobius"/>
    </source>
</evidence>
<gene>
    <name evidence="2" type="ORF">BCF74_102114</name>
</gene>
<keyword evidence="1" id="KW-0472">Membrane</keyword>
<dbReference type="AlphaFoldDB" id="A0A2T0UZE3"/>
<protein>
    <recommendedName>
        <fullName evidence="4">DUF1499 domain-containing protein</fullName>
    </recommendedName>
</protein>
<dbReference type="OrthoDB" id="4843298at2"/>
<evidence type="ECO:0000313" key="2">
    <source>
        <dbReference type="EMBL" id="PRY63281.1"/>
    </source>
</evidence>
<keyword evidence="1" id="KW-1133">Transmembrane helix</keyword>
<keyword evidence="1" id="KW-0812">Transmembrane</keyword>
<dbReference type="EMBL" id="PVTI01000002">
    <property type="protein sequence ID" value="PRY63281.1"/>
    <property type="molecule type" value="Genomic_DNA"/>
</dbReference>
<dbReference type="RefSeq" id="WP_106296262.1">
    <property type="nucleotide sequence ID" value="NZ_PVTI01000002.1"/>
</dbReference>
<feature type="transmembrane region" description="Helical" evidence="1">
    <location>
        <begin position="50"/>
        <end position="70"/>
    </location>
</feature>
<comment type="caution">
    <text evidence="2">The sequence shown here is derived from an EMBL/GenBank/DDBJ whole genome shotgun (WGS) entry which is preliminary data.</text>
</comment>
<feature type="transmembrane region" description="Helical" evidence="1">
    <location>
        <begin position="22"/>
        <end position="44"/>
    </location>
</feature>